<evidence type="ECO:0000313" key="2">
    <source>
        <dbReference type="Proteomes" id="UP000183832"/>
    </source>
</evidence>
<proteinExistence type="predicted"/>
<name>A0A1J1J2V1_9DIPT</name>
<keyword evidence="2" id="KW-1185">Reference proteome</keyword>
<dbReference type="EMBL" id="CVRI01000064">
    <property type="protein sequence ID" value="CRL05177.1"/>
    <property type="molecule type" value="Genomic_DNA"/>
</dbReference>
<gene>
    <name evidence="1" type="ORF">CLUMA_CG018561</name>
</gene>
<organism evidence="1 2">
    <name type="scientific">Clunio marinus</name>
    <dbReference type="NCBI Taxonomy" id="568069"/>
    <lineage>
        <taxon>Eukaryota</taxon>
        <taxon>Metazoa</taxon>
        <taxon>Ecdysozoa</taxon>
        <taxon>Arthropoda</taxon>
        <taxon>Hexapoda</taxon>
        <taxon>Insecta</taxon>
        <taxon>Pterygota</taxon>
        <taxon>Neoptera</taxon>
        <taxon>Endopterygota</taxon>
        <taxon>Diptera</taxon>
        <taxon>Nematocera</taxon>
        <taxon>Chironomoidea</taxon>
        <taxon>Chironomidae</taxon>
        <taxon>Clunio</taxon>
    </lineage>
</organism>
<dbReference type="AlphaFoldDB" id="A0A1J1J2V1"/>
<accession>A0A1J1J2V1</accession>
<evidence type="ECO:0000313" key="1">
    <source>
        <dbReference type="EMBL" id="CRL05177.1"/>
    </source>
</evidence>
<dbReference type="Proteomes" id="UP000183832">
    <property type="component" value="Unassembled WGS sequence"/>
</dbReference>
<sequence length="94" mass="10858">MFSVDNFSDEEYQDFFFEFFVIGCGNDFQESYFNTIRELAAVTGFSTGEYTSYLQNGQRPGDLDCLNESDQNFLAAALQIEQRFNDIFVTLEPQ</sequence>
<protein>
    <submittedName>
        <fullName evidence="1">CLUMA_CG018561, isoform A</fullName>
    </submittedName>
</protein>
<reference evidence="1 2" key="1">
    <citation type="submission" date="2015-04" db="EMBL/GenBank/DDBJ databases">
        <authorList>
            <person name="Syromyatnikov M.Y."/>
            <person name="Popov V.N."/>
        </authorList>
    </citation>
    <scope>NUCLEOTIDE SEQUENCE [LARGE SCALE GENOMIC DNA]</scope>
</reference>